<gene>
    <name evidence="3" type="ORF">TWF679_003843</name>
    <name evidence="2" type="ORF">TWF788_006274</name>
</gene>
<dbReference type="OrthoDB" id="10309807at2759"/>
<organism evidence="2 4">
    <name type="scientific">Orbilia oligospora</name>
    <name type="common">Nematode-trapping fungus</name>
    <name type="synonym">Arthrobotrys oligospora</name>
    <dbReference type="NCBI Taxonomy" id="2813651"/>
    <lineage>
        <taxon>Eukaryota</taxon>
        <taxon>Fungi</taxon>
        <taxon>Dikarya</taxon>
        <taxon>Ascomycota</taxon>
        <taxon>Pezizomycotina</taxon>
        <taxon>Orbiliomycetes</taxon>
        <taxon>Orbiliales</taxon>
        <taxon>Orbiliaceae</taxon>
        <taxon>Orbilia</taxon>
    </lineage>
</organism>
<evidence type="ECO:0000313" key="2">
    <source>
        <dbReference type="EMBL" id="KAF3182361.1"/>
    </source>
</evidence>
<name>A0A7C8TY20_ORBOL</name>
<evidence type="ECO:0000313" key="3">
    <source>
        <dbReference type="EMBL" id="KAF3196952.1"/>
    </source>
</evidence>
<feature type="compositionally biased region" description="Polar residues" evidence="1">
    <location>
        <begin position="202"/>
        <end position="219"/>
    </location>
</feature>
<accession>A0A7C8TY20</accession>
<protein>
    <submittedName>
        <fullName evidence="2">Uncharacterized protein</fullName>
    </submittedName>
</protein>
<dbReference type="Proteomes" id="UP000614610">
    <property type="component" value="Unassembled WGS sequence"/>
</dbReference>
<dbReference type="AlphaFoldDB" id="A0A7C8TY20"/>
<feature type="region of interest" description="Disordered" evidence="1">
    <location>
        <begin position="182"/>
        <end position="236"/>
    </location>
</feature>
<dbReference type="Proteomes" id="UP000479691">
    <property type="component" value="Unassembled WGS sequence"/>
</dbReference>
<evidence type="ECO:0000256" key="1">
    <source>
        <dbReference type="SAM" id="MobiDB-lite"/>
    </source>
</evidence>
<comment type="caution">
    <text evidence="2">The sequence shown here is derived from an EMBL/GenBank/DDBJ whole genome shotgun (WGS) entry which is preliminary data.</text>
</comment>
<proteinExistence type="predicted"/>
<reference evidence="2 4" key="1">
    <citation type="submission" date="2019-06" db="EMBL/GenBank/DDBJ databases">
        <authorList>
            <person name="Palmer J.M."/>
        </authorList>
    </citation>
    <scope>NUCLEOTIDE SEQUENCE [LARGE SCALE GENOMIC DNA]</scope>
    <source>
        <strain evidence="3">TWF679</strain>
        <strain evidence="2 4">TWF788</strain>
    </source>
</reference>
<dbReference type="EMBL" id="JAABOE010000030">
    <property type="protein sequence ID" value="KAF3182361.1"/>
    <property type="molecule type" value="Genomic_DNA"/>
</dbReference>
<dbReference type="EMBL" id="WIWT01000186">
    <property type="protein sequence ID" value="KAF3196952.1"/>
    <property type="molecule type" value="Genomic_DNA"/>
</dbReference>
<sequence>MSQILSPPNIQILAYKTFSINSQASVPNGVPIVCGVFLYMNDPLSNQSDTVGIKCSLKDIPPSIMAIASAEMRHIKQSERDTRVKWITDDRVYVNEPTFTFGMVKIINPEILMLESRPMPMPTSPSVCICRGGDSERSRSEYKVPNDEDVVMGSYIDPSAAPLSHVQASNLVDAQNQDILGHNGSAVPAQTKGIKQDKDNVNGLTRSSSSSTAGYSNEQYPDGAFADTKIKCEDET</sequence>
<evidence type="ECO:0000313" key="4">
    <source>
        <dbReference type="Proteomes" id="UP000479691"/>
    </source>
</evidence>